<comment type="function">
    <text evidence="5">Involved in chemotaxis. Part of a chemotaxis signal transduction system that modulates chemotaxis in response to various stimuli. Catalyzes the demethylation of specific methylglutamate residues introduced into the chemoreceptors (methyl-accepting chemotaxis proteins or MCP) by CheR. Also mediates the irreversible deamidation of specific glutamine residues to glutamic acid.</text>
</comment>
<dbReference type="Proteomes" id="UP001060368">
    <property type="component" value="Chromosome"/>
</dbReference>
<proteinExistence type="inferred from homology"/>
<dbReference type="PANTHER" id="PTHR42872:SF6">
    <property type="entry name" value="PROTEIN-GLUTAMATE METHYLESTERASE_PROTEIN-GLUTAMINE GLUTAMINASE"/>
    <property type="match status" value="1"/>
</dbReference>
<dbReference type="InterPro" id="IPR008248">
    <property type="entry name" value="CheB-like"/>
</dbReference>
<dbReference type="Gene3D" id="3.40.50.180">
    <property type="entry name" value="Methylesterase CheB, C-terminal domain"/>
    <property type="match status" value="1"/>
</dbReference>
<dbReference type="CDD" id="cd16432">
    <property type="entry name" value="CheB_Rec"/>
    <property type="match status" value="1"/>
</dbReference>
<dbReference type="Pfam" id="PF01339">
    <property type="entry name" value="CheB_methylest"/>
    <property type="match status" value="1"/>
</dbReference>
<dbReference type="RefSeq" id="WP_257741978.1">
    <property type="nucleotide sequence ID" value="NZ_CP096115.1"/>
</dbReference>
<dbReference type="PANTHER" id="PTHR42872">
    <property type="entry name" value="PROTEIN-GLUTAMATE METHYLESTERASE/PROTEIN-GLUTAMINE GLUTAMINASE"/>
    <property type="match status" value="1"/>
</dbReference>
<dbReference type="EC" id="3.1.1.61" evidence="5"/>
<comment type="subcellular location">
    <subcellularLocation>
        <location evidence="5">Cytoplasm</location>
    </subcellularLocation>
</comment>
<protein>
    <recommendedName>
        <fullName evidence="5">Protein-glutamate methylesterase/protein-glutamine glutaminase</fullName>
        <ecNumber evidence="5">3.1.1.61</ecNumber>
        <ecNumber evidence="5">3.5.1.44</ecNumber>
    </recommendedName>
</protein>
<evidence type="ECO:0000256" key="3">
    <source>
        <dbReference type="ARBA" id="ARBA00022801"/>
    </source>
</evidence>
<evidence type="ECO:0000256" key="5">
    <source>
        <dbReference type="HAMAP-Rule" id="MF_00099"/>
    </source>
</evidence>
<feature type="active site" evidence="5 6">
    <location>
        <position position="180"/>
    </location>
</feature>
<gene>
    <name evidence="5 10" type="primary">cheB</name>
    <name evidence="10" type="ORF">L6E24_10715</name>
</gene>
<dbReference type="EMBL" id="CP096115">
    <property type="protein sequence ID" value="UUX91828.1"/>
    <property type="molecule type" value="Genomic_DNA"/>
</dbReference>
<dbReference type="EC" id="3.5.1.44" evidence="5"/>
<evidence type="ECO:0000313" key="11">
    <source>
        <dbReference type="Proteomes" id="UP001060368"/>
    </source>
</evidence>
<evidence type="ECO:0000259" key="9">
    <source>
        <dbReference type="PROSITE" id="PS50122"/>
    </source>
</evidence>
<dbReference type="NCBIfam" id="NF001965">
    <property type="entry name" value="PRK00742.1"/>
    <property type="match status" value="1"/>
</dbReference>
<dbReference type="GO" id="GO:0050568">
    <property type="term" value="F:protein-glutamine glutaminase activity"/>
    <property type="evidence" value="ECO:0007669"/>
    <property type="project" value="UniProtKB-UniRule"/>
</dbReference>
<dbReference type="PIRSF" id="PIRSF000876">
    <property type="entry name" value="RR_chemtxs_CheB"/>
    <property type="match status" value="1"/>
</dbReference>
<name>A0A9E7TI37_9EURY</name>
<dbReference type="InterPro" id="IPR000673">
    <property type="entry name" value="Sig_transdc_resp-reg_Me-estase"/>
</dbReference>
<comment type="similarity">
    <text evidence="5">Belongs to the CheB family.</text>
</comment>
<dbReference type="GO" id="GO:0008168">
    <property type="term" value="F:methyltransferase activity"/>
    <property type="evidence" value="ECO:0007669"/>
    <property type="project" value="UniProtKB-KW"/>
</dbReference>
<keyword evidence="10" id="KW-0808">Transferase</keyword>
<dbReference type="Gene3D" id="3.40.50.2300">
    <property type="match status" value="1"/>
</dbReference>
<keyword evidence="11" id="KW-1185">Reference proteome</keyword>
<keyword evidence="10" id="KW-0489">Methyltransferase</keyword>
<dbReference type="SUPFAM" id="SSF52172">
    <property type="entry name" value="CheY-like"/>
    <property type="match status" value="1"/>
</dbReference>
<feature type="domain" description="Response regulatory" evidence="8">
    <location>
        <begin position="3"/>
        <end position="121"/>
    </location>
</feature>
<feature type="active site" evidence="5 6">
    <location>
        <position position="153"/>
    </location>
</feature>
<dbReference type="InterPro" id="IPR011006">
    <property type="entry name" value="CheY-like_superfamily"/>
</dbReference>
<keyword evidence="1 5" id="KW-0963">Cytoplasm</keyword>
<dbReference type="CDD" id="cd17541">
    <property type="entry name" value="REC_CheB-like"/>
    <property type="match status" value="1"/>
</dbReference>
<organism evidence="10 11">
    <name type="scientific">Methanoplanus endosymbiosus</name>
    <dbReference type="NCBI Taxonomy" id="33865"/>
    <lineage>
        <taxon>Archaea</taxon>
        <taxon>Methanobacteriati</taxon>
        <taxon>Methanobacteriota</taxon>
        <taxon>Stenosarchaea group</taxon>
        <taxon>Methanomicrobia</taxon>
        <taxon>Methanomicrobiales</taxon>
        <taxon>Methanomicrobiaceae</taxon>
        <taxon>Methanoplanus</taxon>
    </lineage>
</organism>
<feature type="active site" evidence="5 6">
    <location>
        <position position="281"/>
    </location>
</feature>
<comment type="PTM">
    <text evidence="5">Phosphorylated by CheA. Phosphorylation of the N-terminal regulatory domain activates the methylesterase activity.</text>
</comment>
<dbReference type="GO" id="GO:0032259">
    <property type="term" value="P:methylation"/>
    <property type="evidence" value="ECO:0007669"/>
    <property type="project" value="UniProtKB-KW"/>
</dbReference>
<comment type="catalytic activity">
    <reaction evidence="5">
        <text>L-glutaminyl-[protein] + H2O = L-glutamyl-[protein] + NH4(+)</text>
        <dbReference type="Rhea" id="RHEA:16441"/>
        <dbReference type="Rhea" id="RHEA-COMP:10207"/>
        <dbReference type="Rhea" id="RHEA-COMP:10208"/>
        <dbReference type="ChEBI" id="CHEBI:15377"/>
        <dbReference type="ChEBI" id="CHEBI:28938"/>
        <dbReference type="ChEBI" id="CHEBI:29973"/>
        <dbReference type="ChEBI" id="CHEBI:30011"/>
        <dbReference type="EC" id="3.5.1.44"/>
    </reaction>
</comment>
<reference evidence="10" key="1">
    <citation type="submission" date="2022-04" db="EMBL/GenBank/DDBJ databases">
        <title>Complete genome of Methanoplanus endosymbiosus DSM 3599.</title>
        <authorList>
            <person name="Chen S.-C."/>
            <person name="You Y.-T."/>
            <person name="Zhou Y.-Z."/>
            <person name="Lai M.-C."/>
        </authorList>
    </citation>
    <scope>NUCLEOTIDE SEQUENCE</scope>
    <source>
        <strain evidence="10">DSM 3599</strain>
    </source>
</reference>
<dbReference type="GO" id="GO:0005737">
    <property type="term" value="C:cytoplasm"/>
    <property type="evidence" value="ECO:0007669"/>
    <property type="project" value="UniProtKB-SubCell"/>
</dbReference>
<sequence length="340" mass="36517">MIRVLVIDDSVFMRTVLLDLLKHDSSIEVVGTAEDGKEALKKIEDLSPDVITLDIQMPVMNGIEVLEELSSYENPPKILMLSTLTSRDAELTKKGLDLGADDFMLKPKNLGKVRGIEQELITKIKHLITIPPVRNKPVSRGIPADNIVLIGSSAGGPPMLDSLVSSLKGDLNAAVVITQHMPGGFTASLAERLNRISQLNVKESENGDILHIGKVYVSKGGYHTIISANPDHSGRMSGKITHSKSPPVHAVRPAVDKTFASAAKVFGSRTVSVILSGMGSDGGEGMSVLKESGGRTVVVKEEDCLVYGMARSALERDCVDRVLPLKSIPREIMKSVAALE</sequence>
<dbReference type="PROSITE" id="PS50122">
    <property type="entry name" value="CHEB"/>
    <property type="match status" value="1"/>
</dbReference>
<keyword evidence="5 7" id="KW-0597">Phosphoprotein</keyword>
<dbReference type="GO" id="GO:0006935">
    <property type="term" value="P:chemotaxis"/>
    <property type="evidence" value="ECO:0007669"/>
    <property type="project" value="UniProtKB-UniRule"/>
</dbReference>
<comment type="domain">
    <text evidence="5">Contains a C-terminal catalytic domain, and an N-terminal region which modulates catalytic activity.</text>
</comment>
<dbReference type="GeneID" id="74308178"/>
<dbReference type="KEGG" id="mend:L6E24_10715"/>
<dbReference type="GO" id="GO:0000156">
    <property type="term" value="F:phosphorelay response regulator activity"/>
    <property type="evidence" value="ECO:0007669"/>
    <property type="project" value="InterPro"/>
</dbReference>
<evidence type="ECO:0000256" key="6">
    <source>
        <dbReference type="PROSITE-ProRule" id="PRU00050"/>
    </source>
</evidence>
<feature type="modified residue" description="4-aspartylphosphate" evidence="5 7">
    <location>
        <position position="54"/>
    </location>
</feature>
<dbReference type="SMART" id="SM00448">
    <property type="entry name" value="REC"/>
    <property type="match status" value="1"/>
</dbReference>
<dbReference type="HAMAP" id="MF_00099">
    <property type="entry name" value="CheB_chemtxs"/>
    <property type="match status" value="1"/>
</dbReference>
<evidence type="ECO:0000259" key="8">
    <source>
        <dbReference type="PROSITE" id="PS50110"/>
    </source>
</evidence>
<evidence type="ECO:0000313" key="10">
    <source>
        <dbReference type="EMBL" id="UUX91828.1"/>
    </source>
</evidence>
<dbReference type="GO" id="GO:0008984">
    <property type="term" value="F:protein-glutamate methylesterase activity"/>
    <property type="evidence" value="ECO:0007669"/>
    <property type="project" value="UniProtKB-UniRule"/>
</dbReference>
<comment type="catalytic activity">
    <reaction evidence="4 5">
        <text>[protein]-L-glutamate 5-O-methyl ester + H2O = L-glutamyl-[protein] + methanol + H(+)</text>
        <dbReference type="Rhea" id="RHEA:23236"/>
        <dbReference type="Rhea" id="RHEA-COMP:10208"/>
        <dbReference type="Rhea" id="RHEA-COMP:10311"/>
        <dbReference type="ChEBI" id="CHEBI:15377"/>
        <dbReference type="ChEBI" id="CHEBI:15378"/>
        <dbReference type="ChEBI" id="CHEBI:17790"/>
        <dbReference type="ChEBI" id="CHEBI:29973"/>
        <dbReference type="ChEBI" id="CHEBI:82795"/>
        <dbReference type="EC" id="3.1.1.61"/>
    </reaction>
</comment>
<evidence type="ECO:0000256" key="7">
    <source>
        <dbReference type="PROSITE-ProRule" id="PRU00169"/>
    </source>
</evidence>
<keyword evidence="2 5" id="KW-0145">Chemotaxis</keyword>
<dbReference type="InterPro" id="IPR035909">
    <property type="entry name" value="CheB_C"/>
</dbReference>
<evidence type="ECO:0000256" key="4">
    <source>
        <dbReference type="ARBA" id="ARBA00048267"/>
    </source>
</evidence>
<dbReference type="Pfam" id="PF00072">
    <property type="entry name" value="Response_reg"/>
    <property type="match status" value="1"/>
</dbReference>
<dbReference type="PROSITE" id="PS50110">
    <property type="entry name" value="RESPONSE_REGULATORY"/>
    <property type="match status" value="1"/>
</dbReference>
<evidence type="ECO:0000256" key="1">
    <source>
        <dbReference type="ARBA" id="ARBA00022490"/>
    </source>
</evidence>
<keyword evidence="3 5" id="KW-0378">Hydrolase</keyword>
<accession>A0A9E7TI37</accession>
<evidence type="ECO:0000256" key="2">
    <source>
        <dbReference type="ARBA" id="ARBA00022500"/>
    </source>
</evidence>
<dbReference type="AlphaFoldDB" id="A0A9E7TI37"/>
<feature type="domain" description="CheB-type methylesterase" evidence="9">
    <location>
        <begin position="141"/>
        <end position="339"/>
    </location>
</feature>
<dbReference type="InterPro" id="IPR001789">
    <property type="entry name" value="Sig_transdc_resp-reg_receiver"/>
</dbReference>
<dbReference type="SUPFAM" id="SSF52738">
    <property type="entry name" value="Methylesterase CheB, C-terminal domain"/>
    <property type="match status" value="1"/>
</dbReference>